<evidence type="ECO:0000256" key="1">
    <source>
        <dbReference type="ARBA" id="ARBA00004651"/>
    </source>
</evidence>
<keyword evidence="9" id="KW-1185">Reference proteome</keyword>
<feature type="transmembrane region" description="Helical" evidence="7">
    <location>
        <begin position="584"/>
        <end position="608"/>
    </location>
</feature>
<evidence type="ECO:0000256" key="5">
    <source>
        <dbReference type="ARBA" id="ARBA00022989"/>
    </source>
</evidence>
<comment type="caution">
    <text evidence="8">The sequence shown here is derived from an EMBL/GenBank/DDBJ whole genome shotgun (WGS) entry which is preliminary data.</text>
</comment>
<gene>
    <name evidence="8" type="ORF">C7R54_00645</name>
</gene>
<dbReference type="AlphaFoldDB" id="A0A4Q1HN41"/>
<evidence type="ECO:0000256" key="2">
    <source>
        <dbReference type="ARBA" id="ARBA00008929"/>
    </source>
</evidence>
<dbReference type="InterPro" id="IPR021776">
    <property type="entry name" value="ActD"/>
</dbReference>
<dbReference type="Pfam" id="PF03916">
    <property type="entry name" value="NrfD"/>
    <property type="match status" value="1"/>
</dbReference>
<comment type="subcellular location">
    <subcellularLocation>
        <location evidence="1">Cell membrane</location>
        <topology evidence="1">Multi-pass membrane protein</topology>
    </subcellularLocation>
</comment>
<evidence type="ECO:0000313" key="8">
    <source>
        <dbReference type="EMBL" id="RXN92309.1"/>
    </source>
</evidence>
<proteinExistence type="inferred from homology"/>
<feature type="transmembrane region" description="Helical" evidence="7">
    <location>
        <begin position="113"/>
        <end position="138"/>
    </location>
</feature>
<feature type="transmembrane region" description="Helical" evidence="7">
    <location>
        <begin position="546"/>
        <end position="564"/>
    </location>
</feature>
<dbReference type="RefSeq" id="WP_129148272.1">
    <property type="nucleotide sequence ID" value="NZ_JBHSDO010000016.1"/>
</dbReference>
<reference evidence="8 9" key="1">
    <citation type="journal article" date="2017" name="Int. J. Syst. Evol. Microbiol.">
        <title>Achromobacter aloeverae sp. nov., isolated from the root of Aloe vera (L.) Burm.f.</title>
        <authorList>
            <person name="Kuncharoen N."/>
            <person name="Muramatsu Y."/>
            <person name="Shibata C."/>
            <person name="Kamakura Y."/>
            <person name="Nakagawa Y."/>
            <person name="Tanasupawat S."/>
        </authorList>
    </citation>
    <scope>NUCLEOTIDE SEQUENCE [LARGE SCALE GENOMIC DNA]</scope>
    <source>
        <strain evidence="8 9">AVA-1</strain>
    </source>
</reference>
<feature type="transmembrane region" description="Helical" evidence="7">
    <location>
        <begin position="80"/>
        <end position="101"/>
    </location>
</feature>
<feature type="transmembrane region" description="Helical" evidence="7">
    <location>
        <begin position="341"/>
        <end position="358"/>
    </location>
</feature>
<sequence length="669" mass="74870">MPDTYASITDRISDIVLARGRAREAGFRGGWRAHWRWRTAFIVTSAATLVLFGASAWLFYEGVGLWGVNIPVAWGYALANFVWWIGIGHAGTFISAVLLLLRQKWRTSINRFAEAMTLFAASIAGLFPILHLGRPWFAYWLMPYPNRMDLWPQWRSPLVWDIFAISTYLLVSLMFWYVGLLPDLATLRDRAKSRAKQVAYGLFALGWRGEARHWARYESAYLLLAGLATPLVVSVHTVVSLDFAIGNTPGYHSTIFPPYFVSGALYSGFAMVLTLAIPLRHFFRLHDLITIRHLSLAARVLLATGAIVAYGYASEAFMAFYGGDEFEIAMTRDRWFGAYAPVYWSVLVCNVLIPQVLWSRRVRTSPRWLFAVSLVINLGMWMERFMIVVQSTHRDFLPSSWGIFRPTAWDWTFLLASIGFFAWLFLLFLRFVPMISMSEVREMAYEEEGEGAAGEGAANNTRADGYEPARRAAAKAGPRVGIAATGAPPRRLYGVMAEFREPEVLLDAARDVRDQGGFTIEAYAPFPVPGLPEAVGYPGSRSVPRATLAGGVLGGVAGYAMQWYSAAVDYPINVGGRPLHSWPLFIPITFETTILCSAVFAVLGMLWANGLPRLNHPVFDTPDFDLASRDRFFLCVRLPEEAIQGDRHCRAAYAALQRQPALALREVPL</sequence>
<name>A0A4Q1HN41_9BURK</name>
<dbReference type="GO" id="GO:0005886">
    <property type="term" value="C:plasma membrane"/>
    <property type="evidence" value="ECO:0007669"/>
    <property type="project" value="UniProtKB-SubCell"/>
</dbReference>
<dbReference type="PANTHER" id="PTHR43044">
    <property type="match status" value="1"/>
</dbReference>
<evidence type="ECO:0000256" key="3">
    <source>
        <dbReference type="ARBA" id="ARBA00022475"/>
    </source>
</evidence>
<comment type="similarity">
    <text evidence="2">Belongs to the NrfD family.</text>
</comment>
<dbReference type="Proteomes" id="UP000290849">
    <property type="component" value="Unassembled WGS sequence"/>
</dbReference>
<keyword evidence="6 7" id="KW-0472">Membrane</keyword>
<feature type="transmembrane region" description="Helical" evidence="7">
    <location>
        <begin position="259"/>
        <end position="279"/>
    </location>
</feature>
<dbReference type="InterPro" id="IPR005614">
    <property type="entry name" value="NrfD-like"/>
</dbReference>
<dbReference type="EMBL" id="PYAL01000001">
    <property type="protein sequence ID" value="RXN92309.1"/>
    <property type="molecule type" value="Genomic_DNA"/>
</dbReference>
<accession>A0A4Q1HN41</accession>
<dbReference type="OrthoDB" id="9806499at2"/>
<organism evidence="8 9">
    <name type="scientific">Achromobacter aloeverae</name>
    <dbReference type="NCBI Taxonomy" id="1750518"/>
    <lineage>
        <taxon>Bacteria</taxon>
        <taxon>Pseudomonadati</taxon>
        <taxon>Pseudomonadota</taxon>
        <taxon>Betaproteobacteria</taxon>
        <taxon>Burkholderiales</taxon>
        <taxon>Alcaligenaceae</taxon>
        <taxon>Achromobacter</taxon>
    </lineage>
</organism>
<evidence type="ECO:0000313" key="9">
    <source>
        <dbReference type="Proteomes" id="UP000290849"/>
    </source>
</evidence>
<protein>
    <submittedName>
        <fullName evidence="8">Molybdopterin oxidoreductase</fullName>
    </submittedName>
</protein>
<evidence type="ECO:0000256" key="4">
    <source>
        <dbReference type="ARBA" id="ARBA00022692"/>
    </source>
</evidence>
<feature type="transmembrane region" description="Helical" evidence="7">
    <location>
        <begin position="40"/>
        <end position="60"/>
    </location>
</feature>
<evidence type="ECO:0000256" key="6">
    <source>
        <dbReference type="ARBA" id="ARBA00023136"/>
    </source>
</evidence>
<evidence type="ECO:0000256" key="7">
    <source>
        <dbReference type="SAM" id="Phobius"/>
    </source>
</evidence>
<feature type="transmembrane region" description="Helical" evidence="7">
    <location>
        <begin position="411"/>
        <end position="432"/>
    </location>
</feature>
<keyword evidence="5 7" id="KW-1133">Transmembrane helix</keyword>
<keyword evidence="3" id="KW-1003">Cell membrane</keyword>
<keyword evidence="4 7" id="KW-0812">Transmembrane</keyword>
<feature type="transmembrane region" description="Helical" evidence="7">
    <location>
        <begin position="220"/>
        <end position="239"/>
    </location>
</feature>
<dbReference type="Pfam" id="PF11821">
    <property type="entry name" value="ActD"/>
    <property type="match status" value="1"/>
</dbReference>
<dbReference type="PANTHER" id="PTHR43044:SF2">
    <property type="entry name" value="POLYSULPHIDE REDUCTASE NRFD"/>
    <property type="match status" value="1"/>
</dbReference>
<feature type="transmembrane region" description="Helical" evidence="7">
    <location>
        <begin position="158"/>
        <end position="180"/>
    </location>
</feature>
<feature type="transmembrane region" description="Helical" evidence="7">
    <location>
        <begin position="370"/>
        <end position="391"/>
    </location>
</feature>
<feature type="transmembrane region" description="Helical" evidence="7">
    <location>
        <begin position="300"/>
        <end position="321"/>
    </location>
</feature>